<accession>A0A5B0NIL8</accession>
<evidence type="ECO:0000313" key="4">
    <source>
        <dbReference type="Proteomes" id="UP000324748"/>
    </source>
</evidence>
<dbReference type="Proteomes" id="UP000324748">
    <property type="component" value="Unassembled WGS sequence"/>
</dbReference>
<keyword evidence="4" id="KW-1185">Reference proteome</keyword>
<proteinExistence type="predicted"/>
<evidence type="ECO:0000313" key="3">
    <source>
        <dbReference type="EMBL" id="KAA1128818.1"/>
    </source>
</evidence>
<dbReference type="Proteomes" id="UP000325313">
    <property type="component" value="Unassembled WGS sequence"/>
</dbReference>
<gene>
    <name evidence="1" type="ORF">PGT21_008810</name>
    <name evidence="2" type="ORF">PGT21_008833</name>
    <name evidence="3" type="ORF">PGTUg99_023612</name>
</gene>
<dbReference type="AlphaFoldDB" id="A0A5B0NIL8"/>
<dbReference type="EMBL" id="VSWC01000093">
    <property type="protein sequence ID" value="KAA1089162.1"/>
    <property type="molecule type" value="Genomic_DNA"/>
</dbReference>
<protein>
    <submittedName>
        <fullName evidence="1">Uncharacterized protein</fullName>
    </submittedName>
</protein>
<dbReference type="EMBL" id="VDEP01000139">
    <property type="protein sequence ID" value="KAA1128818.1"/>
    <property type="molecule type" value="Genomic_DNA"/>
</dbReference>
<dbReference type="EMBL" id="VSWC01000093">
    <property type="protein sequence ID" value="KAA1089161.1"/>
    <property type="molecule type" value="Genomic_DNA"/>
</dbReference>
<comment type="caution">
    <text evidence="1">The sequence shown here is derived from an EMBL/GenBank/DDBJ whole genome shotgun (WGS) entry which is preliminary data.</text>
</comment>
<evidence type="ECO:0000313" key="5">
    <source>
        <dbReference type="Proteomes" id="UP000325313"/>
    </source>
</evidence>
<reference evidence="4 5" key="1">
    <citation type="submission" date="2019-05" db="EMBL/GenBank/DDBJ databases">
        <title>Emergence of the Ug99 lineage of the wheat stem rust pathogen through somatic hybridization.</title>
        <authorList>
            <person name="Li F."/>
            <person name="Upadhyaya N.M."/>
            <person name="Sperschneider J."/>
            <person name="Matny O."/>
            <person name="Nguyen-Phuc H."/>
            <person name="Mago R."/>
            <person name="Raley C."/>
            <person name="Miller M.E."/>
            <person name="Silverstein K.A.T."/>
            <person name="Henningsen E."/>
            <person name="Hirsch C.D."/>
            <person name="Visser B."/>
            <person name="Pretorius Z.A."/>
            <person name="Steffenson B.J."/>
            <person name="Schwessinger B."/>
            <person name="Dodds P.N."/>
            <person name="Figueroa M."/>
        </authorList>
    </citation>
    <scope>NUCLEOTIDE SEQUENCE [LARGE SCALE GENOMIC DNA]</scope>
    <source>
        <strain evidence="1">21-0</strain>
        <strain evidence="3 5">Ug99</strain>
    </source>
</reference>
<name>A0A5B0NIL8_PUCGR</name>
<evidence type="ECO:0000313" key="1">
    <source>
        <dbReference type="EMBL" id="KAA1089161.1"/>
    </source>
</evidence>
<organism evidence="1 4">
    <name type="scientific">Puccinia graminis f. sp. tritici</name>
    <dbReference type="NCBI Taxonomy" id="56615"/>
    <lineage>
        <taxon>Eukaryota</taxon>
        <taxon>Fungi</taxon>
        <taxon>Dikarya</taxon>
        <taxon>Basidiomycota</taxon>
        <taxon>Pucciniomycotina</taxon>
        <taxon>Pucciniomycetes</taxon>
        <taxon>Pucciniales</taxon>
        <taxon>Pucciniaceae</taxon>
        <taxon>Puccinia</taxon>
    </lineage>
</organism>
<evidence type="ECO:0000313" key="2">
    <source>
        <dbReference type="EMBL" id="KAA1089162.1"/>
    </source>
</evidence>
<sequence>MITFLFITPSHAFRCDNAFDLHGPTTRGGVERTSKLRYYLPDSDLADFTAHQFPPHPKPASQAP</sequence>